<dbReference type="AlphaFoldDB" id="A0AAU6WHK1"/>
<dbReference type="SUPFAM" id="SSF53271">
    <property type="entry name" value="PRTase-like"/>
    <property type="match status" value="1"/>
</dbReference>
<reference evidence="2 3" key="1">
    <citation type="submission" date="2023-05" db="EMBL/GenBank/DDBJ databases">
        <title>Glutamicibacter sp. B1, complete genome.</title>
        <authorList>
            <person name="Long Y.H."/>
            <person name="Fang T."/>
            <person name="Li X.Y."/>
        </authorList>
    </citation>
    <scope>NUCLEOTIDE SEQUENCE [LARGE SCALE GENOMIC DNA]</scope>
    <source>
        <strain evidence="2 3">B1</strain>
    </source>
</reference>
<dbReference type="EMBL" id="CP125942">
    <property type="protein sequence ID" value="XAO47151.1"/>
    <property type="molecule type" value="Genomic_DNA"/>
</dbReference>
<name>A0AAU6WHK1_9MICC</name>
<dbReference type="Pfam" id="PF00156">
    <property type="entry name" value="Pribosyltran"/>
    <property type="match status" value="1"/>
</dbReference>
<proteinExistence type="predicted"/>
<keyword evidence="3" id="KW-1185">Reference proteome</keyword>
<evidence type="ECO:0000313" key="3">
    <source>
        <dbReference type="Proteomes" id="UP001486888"/>
    </source>
</evidence>
<keyword evidence="2" id="KW-0808">Transferase</keyword>
<gene>
    <name evidence="2" type="ORF">QMQ05_06415</name>
</gene>
<evidence type="ECO:0000313" key="2">
    <source>
        <dbReference type="EMBL" id="XAO47151.1"/>
    </source>
</evidence>
<keyword evidence="2" id="KW-0328">Glycosyltransferase</keyword>
<evidence type="ECO:0000259" key="1">
    <source>
        <dbReference type="Pfam" id="PF00156"/>
    </source>
</evidence>
<dbReference type="KEGG" id="gey:QMQ05_06415"/>
<dbReference type="Proteomes" id="UP001486888">
    <property type="component" value="Chromosome"/>
</dbReference>
<organism evidence="2 3">
    <name type="scientific">Glutamicibacter ectropisis</name>
    <dbReference type="NCBI Taxonomy" id="3046593"/>
    <lineage>
        <taxon>Bacteria</taxon>
        <taxon>Bacillati</taxon>
        <taxon>Actinomycetota</taxon>
        <taxon>Actinomycetes</taxon>
        <taxon>Micrococcales</taxon>
        <taxon>Micrococcaceae</taxon>
        <taxon>Glutamicibacter</taxon>
    </lineage>
</organism>
<dbReference type="RefSeq" id="WP_345473951.1">
    <property type="nucleotide sequence ID" value="NZ_CP125942.1"/>
</dbReference>
<dbReference type="GO" id="GO:0016757">
    <property type="term" value="F:glycosyltransferase activity"/>
    <property type="evidence" value="ECO:0007669"/>
    <property type="project" value="UniProtKB-KW"/>
</dbReference>
<dbReference type="InterPro" id="IPR000836">
    <property type="entry name" value="PRTase_dom"/>
</dbReference>
<dbReference type="Gene3D" id="3.30.1310.20">
    <property type="entry name" value="PRTase-like"/>
    <property type="match status" value="1"/>
</dbReference>
<dbReference type="InterPro" id="IPR029057">
    <property type="entry name" value="PRTase-like"/>
</dbReference>
<feature type="domain" description="Phosphoribosyltransferase" evidence="1">
    <location>
        <begin position="33"/>
        <end position="175"/>
    </location>
</feature>
<accession>A0AAU6WHK1</accession>
<dbReference type="CDD" id="cd06223">
    <property type="entry name" value="PRTases_typeI"/>
    <property type="match status" value="1"/>
</dbReference>
<sequence length="226" mass="23774">MGKTGAMVSDNSAKFDDRSHAGAALGMKLATTLPAGQYTVLGLLRGGVPIAYEVAQALGARLGVLAVRKLGVPTNPELAFGAIAQYSTLSGRFINAEVHHRALQYYGHDELISVENGAHADLLALAHAFKAYTPEIAGQSVILCDDGIATGATMKACLELVDQLKPQSVIVASPVIAAEAFTELAPQVQGLTELLTPRQFSAVGAFYKDFSQIDQDHVLKLLGSKS</sequence>
<protein>
    <submittedName>
        <fullName evidence="2">Phosphoribosyltransferase family protein</fullName>
    </submittedName>
</protein>
<dbReference type="Gene3D" id="3.40.50.2020">
    <property type="match status" value="1"/>
</dbReference>